<proteinExistence type="predicted"/>
<evidence type="ECO:0000313" key="3">
    <source>
        <dbReference type="EMBL" id="NIJ03480.1"/>
    </source>
</evidence>
<reference evidence="3 4" key="1">
    <citation type="submission" date="2020-03" db="EMBL/GenBank/DDBJ databases">
        <title>Genomic Encyclopedia of Type Strains, Phase III (KMG-III): the genomes of soil and plant-associated and newly described type strains.</title>
        <authorList>
            <person name="Whitman W."/>
        </authorList>
    </citation>
    <scope>NUCLEOTIDE SEQUENCE [LARGE SCALE GENOMIC DNA]</scope>
    <source>
        <strain evidence="3 4">CECT 4207</strain>
    </source>
</reference>
<keyword evidence="2" id="KW-1133">Transmembrane helix</keyword>
<gene>
    <name evidence="3" type="ORF">FHR86_003841</name>
</gene>
<sequence length="73" mass="8639">MDQNLAHVRAAQLSRRSNPRRQPLEQGGTRYYTQNIDKESRKSTRVRRIKILGIIALTLLTLMFLWVVYTTFF</sequence>
<feature type="region of interest" description="Disordered" evidence="1">
    <location>
        <begin position="10"/>
        <end position="36"/>
    </location>
</feature>
<keyword evidence="4" id="KW-1185">Reference proteome</keyword>
<organism evidence="3 4">
    <name type="scientific">Paenarthrobacter ilicis</name>
    <dbReference type="NCBI Taxonomy" id="43665"/>
    <lineage>
        <taxon>Bacteria</taxon>
        <taxon>Bacillati</taxon>
        <taxon>Actinomycetota</taxon>
        <taxon>Actinomycetes</taxon>
        <taxon>Micrococcales</taxon>
        <taxon>Micrococcaceae</taxon>
        <taxon>Paenarthrobacter</taxon>
    </lineage>
</organism>
<keyword evidence="2" id="KW-0472">Membrane</keyword>
<evidence type="ECO:0000256" key="1">
    <source>
        <dbReference type="SAM" id="MobiDB-lite"/>
    </source>
</evidence>
<comment type="caution">
    <text evidence="3">The sequence shown here is derived from an EMBL/GenBank/DDBJ whole genome shotgun (WGS) entry which is preliminary data.</text>
</comment>
<feature type="transmembrane region" description="Helical" evidence="2">
    <location>
        <begin position="51"/>
        <end position="69"/>
    </location>
</feature>
<name>A0ABX0TLM6_9MICC</name>
<protein>
    <submittedName>
        <fullName evidence="3">Uncharacterized protein</fullName>
    </submittedName>
</protein>
<dbReference type="EMBL" id="JAAOZD010000018">
    <property type="protein sequence ID" value="NIJ03480.1"/>
    <property type="molecule type" value="Genomic_DNA"/>
</dbReference>
<evidence type="ECO:0000313" key="4">
    <source>
        <dbReference type="Proteomes" id="UP000802392"/>
    </source>
</evidence>
<dbReference type="Proteomes" id="UP000802392">
    <property type="component" value="Unassembled WGS sequence"/>
</dbReference>
<accession>A0ABX0TLM6</accession>
<evidence type="ECO:0000256" key="2">
    <source>
        <dbReference type="SAM" id="Phobius"/>
    </source>
</evidence>
<keyword evidence="2" id="KW-0812">Transmembrane</keyword>